<dbReference type="PROSITE" id="PS51257">
    <property type="entry name" value="PROKAR_LIPOPROTEIN"/>
    <property type="match status" value="1"/>
</dbReference>
<proteinExistence type="predicted"/>
<dbReference type="Proteomes" id="UP000294599">
    <property type="component" value="Unassembled WGS sequence"/>
</dbReference>
<comment type="caution">
    <text evidence="1">The sequence shown here is derived from an EMBL/GenBank/DDBJ whole genome shotgun (WGS) entry which is preliminary data.</text>
</comment>
<organism evidence="1 2">
    <name type="scientific">Pseudofulvimonas gallinarii</name>
    <dbReference type="NCBI Taxonomy" id="634155"/>
    <lineage>
        <taxon>Bacteria</taxon>
        <taxon>Pseudomonadati</taxon>
        <taxon>Pseudomonadota</taxon>
        <taxon>Gammaproteobacteria</taxon>
        <taxon>Lysobacterales</taxon>
        <taxon>Rhodanobacteraceae</taxon>
        <taxon>Pseudofulvimonas</taxon>
    </lineage>
</organism>
<dbReference type="PANTHER" id="PTHR33361:SF16">
    <property type="entry name" value="DUF885 DOMAIN-CONTAINING PROTEIN"/>
    <property type="match status" value="1"/>
</dbReference>
<dbReference type="AlphaFoldDB" id="A0A4S3KSH2"/>
<evidence type="ECO:0000313" key="1">
    <source>
        <dbReference type="EMBL" id="TCS94440.1"/>
    </source>
</evidence>
<dbReference type="Pfam" id="PF05960">
    <property type="entry name" value="DUF885"/>
    <property type="match status" value="1"/>
</dbReference>
<evidence type="ECO:0000313" key="2">
    <source>
        <dbReference type="Proteomes" id="UP000294599"/>
    </source>
</evidence>
<keyword evidence="2" id="KW-1185">Reference proteome</keyword>
<sequence>MRGFLSILIACTLLAGCGDGERAAPAAGETAAPAPAATAAALAAELAQLYEQHFEESLELNPMRSTFLGERRYNDRFENMLSPEHRARQQASAQRWLERVQAIDPSSLEGQDRLSYDMFVRDRQRELEGFRFPGHLQPVNQFYNITSMFATLGSGMNAQPFRNVEDYDNWLKRAGHFPELVDQAIANMREGMASGIVQPRVLMEKALPQITAHVVDNVEDSIFWKPVQAMPDDIQGADRERLQAQYRALVSDTLVPGYRKLAQFIETEYMPATRETVGMAALPNGRDWYAYQVRSITTTDLTPEQIHQIGQDEVKRILAQMDAVRERVGFQGSREEFFKFTGSDPQFFFATERELLDGYEAMRGTIGPTLDRLFETKPKAPFEIRAVEAFRAASASAASYQRPSDDGSRPGVFFVNTAHLEARPKWAMTALYLHEAEPGHHYQLATQQELAELPRFRRFGGYTAYTEGWGLYAESLGEELGAYEDPYQYYGRLAAELWRAIRLVSDTGLHALGWTREQTLAFMRANSPEPEERMVAEAERFMAIPGQALAYKIGELKIRELRTRAEKALGERFDVRAFHTQVLEDGALPLDVLEAKIDRWIASQQS</sequence>
<name>A0A4S3KSH2_9GAMM</name>
<dbReference type="EMBL" id="SMAF01000022">
    <property type="protein sequence ID" value="TCS94440.1"/>
    <property type="molecule type" value="Genomic_DNA"/>
</dbReference>
<gene>
    <name evidence="1" type="ORF">EDC25_12236</name>
</gene>
<reference evidence="1 2" key="1">
    <citation type="submission" date="2019-03" db="EMBL/GenBank/DDBJ databases">
        <title>Genomic Encyclopedia of Type Strains, Phase IV (KMG-IV): sequencing the most valuable type-strain genomes for metagenomic binning, comparative biology and taxonomic classification.</title>
        <authorList>
            <person name="Goeker M."/>
        </authorList>
    </citation>
    <scope>NUCLEOTIDE SEQUENCE [LARGE SCALE GENOMIC DNA]</scope>
    <source>
        <strain evidence="1 2">DSM 21944</strain>
    </source>
</reference>
<dbReference type="OrthoDB" id="9769898at2"/>
<protein>
    <submittedName>
        <fullName evidence="1">Uncharacterized protein (DUF885 family)</fullName>
    </submittedName>
</protein>
<accession>A0A4S3KSH2</accession>
<dbReference type="InterPro" id="IPR010281">
    <property type="entry name" value="DUF885"/>
</dbReference>
<dbReference type="RefSeq" id="WP_123522959.1">
    <property type="nucleotide sequence ID" value="NZ_JBHLWF010000027.1"/>
</dbReference>
<dbReference type="PANTHER" id="PTHR33361">
    <property type="entry name" value="GLR0591 PROTEIN"/>
    <property type="match status" value="1"/>
</dbReference>